<evidence type="ECO:0000313" key="1">
    <source>
        <dbReference type="EMBL" id="RGQ35065.1"/>
    </source>
</evidence>
<gene>
    <name evidence="1" type="ORF">DWY99_13170</name>
</gene>
<sequence>MKVQDVKHKVTLDDFEHRLLIGCVNAARTMYLEQNKPTGDVDDLLVKIIKSPSKKVSVRV</sequence>
<evidence type="ECO:0000313" key="2">
    <source>
        <dbReference type="Proteomes" id="UP000284751"/>
    </source>
</evidence>
<accession>A0A412AUL7</accession>
<comment type="caution">
    <text evidence="1">The sequence shown here is derived from an EMBL/GenBank/DDBJ whole genome shotgun (WGS) entry which is preliminary data.</text>
</comment>
<reference evidence="1 2" key="1">
    <citation type="submission" date="2018-08" db="EMBL/GenBank/DDBJ databases">
        <title>A genome reference for cultivated species of the human gut microbiota.</title>
        <authorList>
            <person name="Zou Y."/>
            <person name="Xue W."/>
            <person name="Luo G."/>
        </authorList>
    </citation>
    <scope>NUCLEOTIDE SEQUENCE [LARGE SCALE GENOMIC DNA]</scope>
    <source>
        <strain evidence="1 2">AF28-26</strain>
    </source>
</reference>
<protein>
    <submittedName>
        <fullName evidence="1">Uncharacterized protein</fullName>
    </submittedName>
</protein>
<name>A0A412AUL7_9FIRM</name>
<dbReference type="EMBL" id="QRTC01000074">
    <property type="protein sequence ID" value="RGQ35065.1"/>
    <property type="molecule type" value="Genomic_DNA"/>
</dbReference>
<proteinExistence type="predicted"/>
<dbReference type="Proteomes" id="UP000284751">
    <property type="component" value="Unassembled WGS sequence"/>
</dbReference>
<organism evidence="1 2">
    <name type="scientific">[Clostridium] leptum</name>
    <dbReference type="NCBI Taxonomy" id="1535"/>
    <lineage>
        <taxon>Bacteria</taxon>
        <taxon>Bacillati</taxon>
        <taxon>Bacillota</taxon>
        <taxon>Clostridia</taxon>
        <taxon>Eubacteriales</taxon>
        <taxon>Oscillospiraceae</taxon>
        <taxon>Oscillospiraceae incertae sedis</taxon>
    </lineage>
</organism>
<dbReference type="AlphaFoldDB" id="A0A412AUL7"/>